<sequence length="273" mass="30022">MPRARETAVYTHGHHESVLRSHTWRTAANSAAYLLGSLQPRMKILDIGCGPGTITADLAELVPDGHVTGVDRAPGVLEQARATAAGRHLANVDFAVADVHALDYPDDTFCVVHAHQVLQHVGDPVQALREMRRVTRPGGFIAVRDADYAAMTWYPAVPGLDDWLELYERVARANGGEPDAGRRLKAWARAAGLTDVTAGSSTWTYATAAERAWWSGLWADRTLASDYADRVTRGGHATPERLRTVSAAWREWGRHEDGWFSVLHGEILCRKET</sequence>
<name>A0A937EKS8_9ACTN</name>
<keyword evidence="2" id="KW-0489">Methyltransferase</keyword>
<feature type="domain" description="Methyltransferase" evidence="1">
    <location>
        <begin position="40"/>
        <end position="167"/>
    </location>
</feature>
<reference evidence="2" key="1">
    <citation type="submission" date="2021-01" db="EMBL/GenBank/DDBJ databases">
        <title>WGS of actinomycetes isolated from Thailand.</title>
        <authorList>
            <person name="Thawai C."/>
        </authorList>
    </citation>
    <scope>NUCLEOTIDE SEQUENCE</scope>
    <source>
        <strain evidence="2">RCU-197</strain>
    </source>
</reference>
<dbReference type="GO" id="GO:0032259">
    <property type="term" value="P:methylation"/>
    <property type="evidence" value="ECO:0007669"/>
    <property type="project" value="UniProtKB-KW"/>
</dbReference>
<keyword evidence="2" id="KW-0808">Transferase</keyword>
<accession>A0A937EKS8</accession>
<dbReference type="PANTHER" id="PTHR43591:SF24">
    <property type="entry name" value="2-METHOXY-6-POLYPRENYL-1,4-BENZOQUINOL METHYLASE, MITOCHONDRIAL"/>
    <property type="match status" value="1"/>
</dbReference>
<dbReference type="CDD" id="cd02440">
    <property type="entry name" value="AdoMet_MTases"/>
    <property type="match status" value="1"/>
</dbReference>
<gene>
    <name evidence="2" type="ORF">JK359_18165</name>
</gene>
<dbReference type="PANTHER" id="PTHR43591">
    <property type="entry name" value="METHYLTRANSFERASE"/>
    <property type="match status" value="1"/>
</dbReference>
<dbReference type="GO" id="GO:0008168">
    <property type="term" value="F:methyltransferase activity"/>
    <property type="evidence" value="ECO:0007669"/>
    <property type="project" value="UniProtKB-KW"/>
</dbReference>
<dbReference type="InterPro" id="IPR029063">
    <property type="entry name" value="SAM-dependent_MTases_sf"/>
</dbReference>
<evidence type="ECO:0000259" key="1">
    <source>
        <dbReference type="Pfam" id="PF13847"/>
    </source>
</evidence>
<dbReference type="InterPro" id="IPR025714">
    <property type="entry name" value="Methyltranfer_dom"/>
</dbReference>
<evidence type="ECO:0000313" key="2">
    <source>
        <dbReference type="EMBL" id="MBL1083869.1"/>
    </source>
</evidence>
<dbReference type="Proteomes" id="UP000661858">
    <property type="component" value="Unassembled WGS sequence"/>
</dbReference>
<organism evidence="2 3">
    <name type="scientific">Streptomyces actinomycinicus</name>
    <dbReference type="NCBI Taxonomy" id="1695166"/>
    <lineage>
        <taxon>Bacteria</taxon>
        <taxon>Bacillati</taxon>
        <taxon>Actinomycetota</taxon>
        <taxon>Actinomycetes</taxon>
        <taxon>Kitasatosporales</taxon>
        <taxon>Streptomycetaceae</taxon>
        <taxon>Streptomyces</taxon>
    </lineage>
</organism>
<dbReference type="Gene3D" id="3.40.50.150">
    <property type="entry name" value="Vaccinia Virus protein VP39"/>
    <property type="match status" value="1"/>
</dbReference>
<dbReference type="Pfam" id="PF13847">
    <property type="entry name" value="Methyltransf_31"/>
    <property type="match status" value="1"/>
</dbReference>
<dbReference type="AlphaFoldDB" id="A0A937EKS8"/>
<proteinExistence type="predicted"/>
<protein>
    <submittedName>
        <fullName evidence="2">Methyltransferase domain-containing protein</fullName>
    </submittedName>
</protein>
<dbReference type="EMBL" id="JAERRK010000008">
    <property type="protein sequence ID" value="MBL1083869.1"/>
    <property type="molecule type" value="Genomic_DNA"/>
</dbReference>
<dbReference type="RefSeq" id="WP_201836814.1">
    <property type="nucleotide sequence ID" value="NZ_JAERRK010000008.1"/>
</dbReference>
<keyword evidence="3" id="KW-1185">Reference proteome</keyword>
<evidence type="ECO:0000313" key="3">
    <source>
        <dbReference type="Proteomes" id="UP000661858"/>
    </source>
</evidence>
<comment type="caution">
    <text evidence="2">The sequence shown here is derived from an EMBL/GenBank/DDBJ whole genome shotgun (WGS) entry which is preliminary data.</text>
</comment>
<dbReference type="SUPFAM" id="SSF53335">
    <property type="entry name" value="S-adenosyl-L-methionine-dependent methyltransferases"/>
    <property type="match status" value="1"/>
</dbReference>